<comment type="caution">
    <text evidence="3">The sequence shown here is derived from an EMBL/GenBank/DDBJ whole genome shotgun (WGS) entry which is preliminary data.</text>
</comment>
<gene>
    <name evidence="2" type="ORF">M9Y10_003363</name>
    <name evidence="3" type="ORF">M9Y10_003368</name>
</gene>
<dbReference type="Proteomes" id="UP001470230">
    <property type="component" value="Unassembled WGS sequence"/>
</dbReference>
<evidence type="ECO:0000313" key="3">
    <source>
        <dbReference type="EMBL" id="KAK8880684.1"/>
    </source>
</evidence>
<dbReference type="EMBL" id="JAPFFF010000010">
    <property type="protein sequence ID" value="KAK8880684.1"/>
    <property type="molecule type" value="Genomic_DNA"/>
</dbReference>
<evidence type="ECO:0000313" key="2">
    <source>
        <dbReference type="EMBL" id="KAK8880679.1"/>
    </source>
</evidence>
<sequence length="83" mass="9694">MSTETKKQEEPEMIDDSIKKNANEEIKDQISPEKSSEIFLYHGNVLDNHKKIISTHFLMPGEDYRNQGFYGKESMPLIMPYNN</sequence>
<feature type="region of interest" description="Disordered" evidence="1">
    <location>
        <begin position="1"/>
        <end position="33"/>
    </location>
</feature>
<proteinExistence type="predicted"/>
<dbReference type="EMBL" id="JAPFFF010000010">
    <property type="protein sequence ID" value="KAK8880679.1"/>
    <property type="molecule type" value="Genomic_DNA"/>
</dbReference>
<protein>
    <submittedName>
        <fullName evidence="3">Uncharacterized protein</fullName>
    </submittedName>
</protein>
<keyword evidence="4" id="KW-1185">Reference proteome</keyword>
<organism evidence="3 4">
    <name type="scientific">Tritrichomonas musculus</name>
    <dbReference type="NCBI Taxonomy" id="1915356"/>
    <lineage>
        <taxon>Eukaryota</taxon>
        <taxon>Metamonada</taxon>
        <taxon>Parabasalia</taxon>
        <taxon>Tritrichomonadida</taxon>
        <taxon>Tritrichomonadidae</taxon>
        <taxon>Tritrichomonas</taxon>
    </lineage>
</organism>
<evidence type="ECO:0000256" key="1">
    <source>
        <dbReference type="SAM" id="MobiDB-lite"/>
    </source>
</evidence>
<name>A0ABR2JPA7_9EUKA</name>
<accession>A0ABR2JPA7</accession>
<evidence type="ECO:0000313" key="4">
    <source>
        <dbReference type="Proteomes" id="UP001470230"/>
    </source>
</evidence>
<reference evidence="3 4" key="1">
    <citation type="submission" date="2024-04" db="EMBL/GenBank/DDBJ databases">
        <title>Tritrichomonas musculus Genome.</title>
        <authorList>
            <person name="Alves-Ferreira E."/>
            <person name="Grigg M."/>
            <person name="Lorenzi H."/>
            <person name="Galac M."/>
        </authorList>
    </citation>
    <scope>NUCLEOTIDE SEQUENCE [LARGE SCALE GENOMIC DNA]</scope>
    <source>
        <strain evidence="3 4">EAF2021</strain>
    </source>
</reference>